<dbReference type="Pfam" id="PF08568">
    <property type="entry name" value="Kinetochor_Ybp2"/>
    <property type="match status" value="1"/>
</dbReference>
<dbReference type="PANTHER" id="PTHR28020">
    <property type="entry name" value="YAP1-BINDING PROTEIN 1-RELATED"/>
    <property type="match status" value="1"/>
</dbReference>
<feature type="compositionally biased region" description="Polar residues" evidence="1">
    <location>
        <begin position="252"/>
        <end position="265"/>
    </location>
</feature>
<dbReference type="GO" id="GO:0034599">
    <property type="term" value="P:cellular response to oxidative stress"/>
    <property type="evidence" value="ECO:0007669"/>
    <property type="project" value="InterPro"/>
</dbReference>
<feature type="compositionally biased region" description="Acidic residues" evidence="1">
    <location>
        <begin position="118"/>
        <end position="129"/>
    </location>
</feature>
<dbReference type="InterPro" id="IPR013877">
    <property type="entry name" value="YAP-bd/ALF4/Glomulin"/>
</dbReference>
<feature type="region of interest" description="Disordered" evidence="1">
    <location>
        <begin position="245"/>
        <end position="279"/>
    </location>
</feature>
<feature type="region of interest" description="Disordered" evidence="1">
    <location>
        <begin position="114"/>
        <end position="181"/>
    </location>
</feature>
<feature type="region of interest" description="Disordered" evidence="1">
    <location>
        <begin position="1"/>
        <end position="28"/>
    </location>
</feature>
<evidence type="ECO:0008006" key="4">
    <source>
        <dbReference type="Google" id="ProtNLM"/>
    </source>
</evidence>
<proteinExistence type="predicted"/>
<feature type="region of interest" description="Disordered" evidence="1">
    <location>
        <begin position="369"/>
        <end position="388"/>
    </location>
</feature>
<organism evidence="2 3">
    <name type="scientific">Hymenoscyphus albidus</name>
    <dbReference type="NCBI Taxonomy" id="595503"/>
    <lineage>
        <taxon>Eukaryota</taxon>
        <taxon>Fungi</taxon>
        <taxon>Dikarya</taxon>
        <taxon>Ascomycota</taxon>
        <taxon>Pezizomycotina</taxon>
        <taxon>Leotiomycetes</taxon>
        <taxon>Helotiales</taxon>
        <taxon>Helotiaceae</taxon>
        <taxon>Hymenoscyphus</taxon>
    </lineage>
</organism>
<evidence type="ECO:0000256" key="1">
    <source>
        <dbReference type="SAM" id="MobiDB-lite"/>
    </source>
</evidence>
<keyword evidence="3" id="KW-1185">Reference proteome</keyword>
<dbReference type="PANTHER" id="PTHR28020:SF1">
    <property type="entry name" value="YAP1-BINDING PROTEIN 1-RELATED"/>
    <property type="match status" value="1"/>
</dbReference>
<feature type="compositionally biased region" description="Low complexity" evidence="1">
    <location>
        <begin position="1"/>
        <end position="23"/>
    </location>
</feature>
<gene>
    <name evidence="2" type="ORF">HYALB_00011007</name>
</gene>
<feature type="compositionally biased region" description="Basic and acidic residues" evidence="1">
    <location>
        <begin position="130"/>
        <end position="149"/>
    </location>
</feature>
<dbReference type="OrthoDB" id="5396786at2759"/>
<dbReference type="GO" id="GO:0005737">
    <property type="term" value="C:cytoplasm"/>
    <property type="evidence" value="ECO:0007669"/>
    <property type="project" value="TreeGrafter"/>
</dbReference>
<reference evidence="2" key="1">
    <citation type="submission" date="2021-07" db="EMBL/GenBank/DDBJ databases">
        <authorList>
            <person name="Durling M."/>
        </authorList>
    </citation>
    <scope>NUCLEOTIDE SEQUENCE</scope>
</reference>
<comment type="caution">
    <text evidence="2">The sequence shown here is derived from an EMBL/GenBank/DDBJ whole genome shotgun (WGS) entry which is preliminary data.</text>
</comment>
<dbReference type="InterPro" id="IPR040347">
    <property type="entry name" value="YBP1/2"/>
</dbReference>
<dbReference type="AlphaFoldDB" id="A0A9N9Q1V8"/>
<dbReference type="EMBL" id="CAJVRM010000181">
    <property type="protein sequence ID" value="CAG8976530.1"/>
    <property type="molecule type" value="Genomic_DNA"/>
</dbReference>
<protein>
    <recommendedName>
        <fullName evidence="4">DUF1760-domain-containing protein</fullName>
    </recommendedName>
</protein>
<sequence length="681" mass="74567">MDPFASESTTSTNPSNPPFSASSDPITAITESLPPTTDYLTYLTILESHLSPEILPKLNEILQDAHLTQNIGWDLIHLLLPMPGGEKCLGTIARLGNPREVVLKVTEALQLLNLSRTEEDEEEQEDADEGDSHNHDRPAETKEAEKDVATESVEAGIGKPMKKVTIDVGEDQKEKETPSEPTQVDKFCILVNVLATIHPRIKTKYPSRFLSTSLMAILAAFRPSNQATLAVISFVHAISGKKRPALPERKSSMNVPVVQNGSDSHPSAPDPEAQDEDPREAAIQKKLLQSFVTHVLEDYINTNPLEWSARLQELFSPKKVVTGRKSLGESFREDPALQTRDAIVGQLVALARDLGLSDYSELLDAIHKTDEPSSEEDPEENYPTSPSDIPLSKAGSLSLITCLIFASVLFESKAALPKLSIFPDHAKLMKQFIGIEGLPTIGNESQGVIDAVLAIGLWLEHYNEFVSGPLEDEDFLQQLQSLSLLSANTPSPTLRYAAHALTGAILHAHPVDRLRLTFICDTLEHCPYETLKASAVSWLRDEIITAQERKSQNAFATTVALAAAQPYLFPDTSALITANDEGLTEELAQSFSFHMAVVNFLFFISNETYKHVVPPAMMAVVEEIYLGPLRTAQKKALGIAEKAGDGKGEGEGEGEGHFYGPVFELRMLGDRIELASKQVDA</sequence>
<name>A0A9N9Q1V8_9HELO</name>
<dbReference type="Proteomes" id="UP000701801">
    <property type="component" value="Unassembled WGS sequence"/>
</dbReference>
<evidence type="ECO:0000313" key="3">
    <source>
        <dbReference type="Proteomes" id="UP000701801"/>
    </source>
</evidence>
<evidence type="ECO:0000313" key="2">
    <source>
        <dbReference type="EMBL" id="CAG8976530.1"/>
    </source>
</evidence>
<accession>A0A9N9Q1V8</accession>